<dbReference type="KEGG" id="hsr:HSBAA_29390"/>
<evidence type="ECO:0008006" key="3">
    <source>
        <dbReference type="Google" id="ProtNLM"/>
    </source>
</evidence>
<evidence type="ECO:0000313" key="1">
    <source>
        <dbReference type="EMBL" id="BBI61633.1"/>
    </source>
</evidence>
<dbReference type="AlphaFoldDB" id="A0A455U8S7"/>
<accession>A0A455U8S7</accession>
<dbReference type="InterPro" id="IPR013785">
    <property type="entry name" value="Aldolase_TIM"/>
</dbReference>
<dbReference type="InterPro" id="IPR023885">
    <property type="entry name" value="4Fe4S-binding_SPASM_dom"/>
</dbReference>
<dbReference type="EMBL" id="AP019514">
    <property type="protein sequence ID" value="BBI61633.1"/>
    <property type="molecule type" value="Genomic_DNA"/>
</dbReference>
<proteinExistence type="predicted"/>
<protein>
    <recommendedName>
        <fullName evidence="3">4Fe4S-binding SPASM domain-containing protein</fullName>
    </recommendedName>
</protein>
<sequence>MRTLAARKPSVALGQKCGMDRPGDIAVDLKGNVVTCQNTGPKSGHGIGTIHDIANVKLNTSWHWSQREHCSQCPYLQICKGACMYLEGDNWVETCHNHYHFSKAIFEGALESITGAKVVGFHGDHPRPKRKETSIIPAFNIG</sequence>
<name>A0A455U8S7_9GAMM</name>
<gene>
    <name evidence="1" type="ORF">HSBAA_29390</name>
</gene>
<evidence type="ECO:0000313" key="2">
    <source>
        <dbReference type="Proteomes" id="UP000320231"/>
    </source>
</evidence>
<dbReference type="Gene3D" id="3.20.20.70">
    <property type="entry name" value="Aldolase class I"/>
    <property type="match status" value="1"/>
</dbReference>
<organism evidence="1 2">
    <name type="scientific">Vreelandella sulfidaeris</name>
    <dbReference type="NCBI Taxonomy" id="115553"/>
    <lineage>
        <taxon>Bacteria</taxon>
        <taxon>Pseudomonadati</taxon>
        <taxon>Pseudomonadota</taxon>
        <taxon>Gammaproteobacteria</taxon>
        <taxon>Oceanospirillales</taxon>
        <taxon>Halomonadaceae</taxon>
        <taxon>Vreelandella</taxon>
    </lineage>
</organism>
<reference evidence="1 2" key="1">
    <citation type="journal article" date="2019" name="Microbiol. Resour. Announc.">
        <title>Complete Genome Sequence of Halomonas sulfidaeris Strain Esulfide1 Isolated from a Metal Sulfide Rock at a Depth of 2,200 Meters, Obtained Using Nanopore Sequencing.</title>
        <authorList>
            <person name="Saito M."/>
            <person name="Nishigata A."/>
            <person name="Galipon J."/>
            <person name="Arakawa K."/>
        </authorList>
    </citation>
    <scope>NUCLEOTIDE SEQUENCE [LARGE SCALE GENOMIC DNA]</scope>
    <source>
        <strain evidence="1 2">ATCC BAA-803</strain>
    </source>
</reference>
<dbReference type="NCBIfam" id="TIGR04085">
    <property type="entry name" value="rSAM_more_4Fe4S"/>
    <property type="match status" value="1"/>
</dbReference>
<dbReference type="Proteomes" id="UP000320231">
    <property type="component" value="Chromosome"/>
</dbReference>